<dbReference type="RefSeq" id="WP_120560154.1">
    <property type="nucleotide sequence ID" value="NZ_RAWK01000359.1"/>
</dbReference>
<dbReference type="AlphaFoldDB" id="A0A3A8PFY8"/>
<dbReference type="Proteomes" id="UP000267003">
    <property type="component" value="Unassembled WGS sequence"/>
</dbReference>
<feature type="domain" description="Knr4/Smi1-like" evidence="1">
    <location>
        <begin position="21"/>
        <end position="143"/>
    </location>
</feature>
<evidence type="ECO:0000313" key="2">
    <source>
        <dbReference type="EMBL" id="RKH54909.1"/>
    </source>
</evidence>
<dbReference type="InterPro" id="IPR037883">
    <property type="entry name" value="Knr4/Smi1-like_sf"/>
</dbReference>
<dbReference type="Gene3D" id="3.40.1580.10">
    <property type="entry name" value="SMI1/KNR4-like"/>
    <property type="match status" value="1"/>
</dbReference>
<reference evidence="3" key="1">
    <citation type="submission" date="2018-09" db="EMBL/GenBank/DDBJ databases">
        <authorList>
            <person name="Livingstone P.G."/>
            <person name="Whitworth D.E."/>
        </authorList>
    </citation>
    <scope>NUCLEOTIDE SEQUENCE [LARGE SCALE GENOMIC DNA]</scope>
    <source>
        <strain evidence="3">AB050A</strain>
    </source>
</reference>
<organism evidence="2 3">
    <name type="scientific">Corallococcus aberystwythensis</name>
    <dbReference type="NCBI Taxonomy" id="2316722"/>
    <lineage>
        <taxon>Bacteria</taxon>
        <taxon>Pseudomonadati</taxon>
        <taxon>Myxococcota</taxon>
        <taxon>Myxococcia</taxon>
        <taxon>Myxococcales</taxon>
        <taxon>Cystobacterineae</taxon>
        <taxon>Myxococcaceae</taxon>
        <taxon>Corallococcus</taxon>
    </lineage>
</organism>
<name>A0A3A8PFY8_9BACT</name>
<accession>A0A3A8PFY8</accession>
<dbReference type="SMART" id="SM00860">
    <property type="entry name" value="SMI1_KNR4"/>
    <property type="match status" value="1"/>
</dbReference>
<gene>
    <name evidence="2" type="ORF">D7W81_37390</name>
</gene>
<dbReference type="SUPFAM" id="SSF160631">
    <property type="entry name" value="SMI1/KNR4-like"/>
    <property type="match status" value="1"/>
</dbReference>
<dbReference type="InterPro" id="IPR018958">
    <property type="entry name" value="Knr4/Smi1-like_dom"/>
</dbReference>
<proteinExistence type="predicted"/>
<keyword evidence="3" id="KW-1185">Reference proteome</keyword>
<protein>
    <submittedName>
        <fullName evidence="2">SMI1/KNR4 family protein</fullName>
    </submittedName>
</protein>
<sequence length="156" mass="17690">MPTNIQRLLTELTRHHFPNPPATPAQLAAFEERVGWKLDEDLRSFYLHCDGAALFKSWPDTNFWILPLAQVRRGRVAIQGRDEDTNGPPDWYALVDLQDTDFVLVDVAQRRGPYPMRDGYHGTFPDAAHTKVIATSFGDFLAKALASGDEFFWLDG</sequence>
<evidence type="ECO:0000259" key="1">
    <source>
        <dbReference type="SMART" id="SM00860"/>
    </source>
</evidence>
<dbReference type="OrthoDB" id="5505403at2"/>
<comment type="caution">
    <text evidence="2">The sequence shown here is derived from an EMBL/GenBank/DDBJ whole genome shotgun (WGS) entry which is preliminary data.</text>
</comment>
<dbReference type="Pfam" id="PF09346">
    <property type="entry name" value="SMI1_KNR4"/>
    <property type="match status" value="1"/>
</dbReference>
<dbReference type="EMBL" id="RAWK01000359">
    <property type="protein sequence ID" value="RKH54909.1"/>
    <property type="molecule type" value="Genomic_DNA"/>
</dbReference>
<evidence type="ECO:0000313" key="3">
    <source>
        <dbReference type="Proteomes" id="UP000267003"/>
    </source>
</evidence>